<gene>
    <name evidence="1" type="ORF">DSO57_1027357</name>
</gene>
<accession>A0ACC2TCQ2</accession>
<keyword evidence="2" id="KW-1185">Reference proteome</keyword>
<dbReference type="Proteomes" id="UP001165960">
    <property type="component" value="Unassembled WGS sequence"/>
</dbReference>
<name>A0ACC2TCQ2_9FUNG</name>
<proteinExistence type="predicted"/>
<reference evidence="1" key="1">
    <citation type="submission" date="2022-04" db="EMBL/GenBank/DDBJ databases">
        <title>Genome of the entomopathogenic fungus Entomophthora muscae.</title>
        <authorList>
            <person name="Elya C."/>
            <person name="Lovett B.R."/>
            <person name="Lee E."/>
            <person name="Macias A.M."/>
            <person name="Hajek A.E."/>
            <person name="De Bivort B.L."/>
            <person name="Kasson M.T."/>
            <person name="De Fine Licht H.H."/>
            <person name="Stajich J.E."/>
        </authorList>
    </citation>
    <scope>NUCLEOTIDE SEQUENCE</scope>
    <source>
        <strain evidence="1">Berkeley</strain>
    </source>
</reference>
<evidence type="ECO:0000313" key="1">
    <source>
        <dbReference type="EMBL" id="KAJ9072458.1"/>
    </source>
</evidence>
<comment type="caution">
    <text evidence="1">The sequence shown here is derived from an EMBL/GenBank/DDBJ whole genome shotgun (WGS) entry which is preliminary data.</text>
</comment>
<sequence>MKVAIYHLLIYLLINSLLNLYIGKNYSRSSLWLLSLLLTLTVSALMSYSVDWKAQLRPNNLFPTASSSNESKTESTSTEPKKASEEELSYFQFVVFTPLACIYLVLRLAWLYFRMCIYYFVDGLFSFVSSIAGYLTSIKWHNHLMWMQTTAYEILGKLKQLCAPYLDEIKEYFPYAYDCFARFLRSSLLLASKLTAWSKKYFWVQLLQPIVEELFKGLKSFWSEIQPQLLRLKTLLLDYISFVTSDILEEIKHIFSWTYTWLVNIFSSLDYASFQRLCHSAYTSVANYINLLISLHEVDFQLLVDQAKKSITHYLTTEMVEFGLMLPHMFSLLLLWSGEVISMWLKEIPNLLLNILVWLLEDVIPPGSTLLIRANKRAWESSRAAYKFIKYVTFNIVEVFNAFIVLPLQTLVSFIYEHFVRAIPFFNAFMEFLSYIASFANVLFTKLSFVVTYILTYLLTDPMSYLCHNWIPRLAARLEAYQEKLDLMIESETGNGNTSGKNLAMAMAPYAKFVATELRSALISFTQSLEYWIAEQVPETPLKPASQQLKSD</sequence>
<dbReference type="EMBL" id="QTSX02003006">
    <property type="protein sequence ID" value="KAJ9072458.1"/>
    <property type="molecule type" value="Genomic_DNA"/>
</dbReference>
<organism evidence="1 2">
    <name type="scientific">Entomophthora muscae</name>
    <dbReference type="NCBI Taxonomy" id="34485"/>
    <lineage>
        <taxon>Eukaryota</taxon>
        <taxon>Fungi</taxon>
        <taxon>Fungi incertae sedis</taxon>
        <taxon>Zoopagomycota</taxon>
        <taxon>Entomophthoromycotina</taxon>
        <taxon>Entomophthoromycetes</taxon>
        <taxon>Entomophthorales</taxon>
        <taxon>Entomophthoraceae</taxon>
        <taxon>Entomophthora</taxon>
    </lineage>
</organism>
<protein>
    <submittedName>
        <fullName evidence="1">Uncharacterized protein</fullName>
    </submittedName>
</protein>
<evidence type="ECO:0000313" key="2">
    <source>
        <dbReference type="Proteomes" id="UP001165960"/>
    </source>
</evidence>